<dbReference type="InterPro" id="IPR002018">
    <property type="entry name" value="CarbesteraseB"/>
</dbReference>
<accession>A0ABU2N7U5</accession>
<dbReference type="RefSeq" id="WP_311556039.1">
    <property type="nucleotide sequence ID" value="NZ_JAVREJ010000006.1"/>
</dbReference>
<evidence type="ECO:0000256" key="1">
    <source>
        <dbReference type="ARBA" id="ARBA00005964"/>
    </source>
</evidence>
<dbReference type="InterPro" id="IPR019826">
    <property type="entry name" value="Carboxylesterase_B_AS"/>
</dbReference>
<feature type="domain" description="Carboxylesterase type B" evidence="4">
    <location>
        <begin position="8"/>
        <end position="464"/>
    </location>
</feature>
<dbReference type="EMBL" id="JAVREJ010000006">
    <property type="protein sequence ID" value="MDT0350006.1"/>
    <property type="molecule type" value="Genomic_DNA"/>
</dbReference>
<evidence type="ECO:0000256" key="3">
    <source>
        <dbReference type="RuleBase" id="RU361235"/>
    </source>
</evidence>
<evidence type="ECO:0000313" key="5">
    <source>
        <dbReference type="EMBL" id="MDT0350006.1"/>
    </source>
</evidence>
<name>A0ABU2N7U5_9PSEU</name>
<dbReference type="EC" id="3.1.1.-" evidence="3"/>
<dbReference type="Gene3D" id="3.40.50.1820">
    <property type="entry name" value="alpha/beta hydrolase"/>
    <property type="match status" value="1"/>
</dbReference>
<proteinExistence type="inferred from homology"/>
<organism evidence="5 6">
    <name type="scientific">Pseudonocardia charpentierae</name>
    <dbReference type="NCBI Taxonomy" id="3075545"/>
    <lineage>
        <taxon>Bacteria</taxon>
        <taxon>Bacillati</taxon>
        <taxon>Actinomycetota</taxon>
        <taxon>Actinomycetes</taxon>
        <taxon>Pseudonocardiales</taxon>
        <taxon>Pseudonocardiaceae</taxon>
        <taxon>Pseudonocardia</taxon>
    </lineage>
</organism>
<protein>
    <recommendedName>
        <fullName evidence="3">Carboxylic ester hydrolase</fullName>
        <ecNumber evidence="3">3.1.1.-</ecNumber>
    </recommendedName>
</protein>
<dbReference type="PROSITE" id="PS00122">
    <property type="entry name" value="CARBOXYLESTERASE_B_1"/>
    <property type="match status" value="1"/>
</dbReference>
<keyword evidence="2 3" id="KW-0378">Hydrolase</keyword>
<dbReference type="InterPro" id="IPR050309">
    <property type="entry name" value="Type-B_Carboxylest/Lipase"/>
</dbReference>
<keyword evidence="6" id="KW-1185">Reference proteome</keyword>
<gene>
    <name evidence="5" type="ORF">RM445_10775</name>
</gene>
<evidence type="ECO:0000313" key="6">
    <source>
        <dbReference type="Proteomes" id="UP001183202"/>
    </source>
</evidence>
<sequence>MSTATSIIADTAAGAVQGVRTGGVVAFLGVPYAAAPVGERRFRAPEPVAPWAGVRDAVTHGPTAPMPGYPPPFDALLPNPVVAGDEYLNLSVWTPDPDAQGLPVLVWIHGGAFVNGSSAVPLTDGSAFARDGVVTVAVNYRLGAEGFALLPDAPPNRGLLDQVAALEWVRDNVAAFGGDPDTVTVAGESAGAMSIGALLAMPRAAGLFRRAVLQSGAAHHTLSSSTASRVTDFVAAELGVPGTAAAWRDVPSERVLAAQNALGRVLQRPDPARWGEIVVNLMPFEPVVDGEVLPAPPPQSIAAGSAAGVDVLVGANRHEYRLFFVPTGIADKADGAMLAAVAAGYRLPEAALARYRSASPGAAPGTVLSEIATDWFYRMPALRLAESVPGSHVYEFGWETPVGGLGACHGLEVPFVFDTLDAPGVPALVGPEPPQALADAVHRAWVAFATTGDPGWPAYTPDRRAVARFGSGTDPAVEVVDDPRGDLRALWDGVR</sequence>
<evidence type="ECO:0000259" key="4">
    <source>
        <dbReference type="Pfam" id="PF00135"/>
    </source>
</evidence>
<comment type="similarity">
    <text evidence="1 3">Belongs to the type-B carboxylesterase/lipase family.</text>
</comment>
<evidence type="ECO:0000256" key="2">
    <source>
        <dbReference type="ARBA" id="ARBA00022801"/>
    </source>
</evidence>
<dbReference type="Proteomes" id="UP001183202">
    <property type="component" value="Unassembled WGS sequence"/>
</dbReference>
<reference evidence="6" key="1">
    <citation type="submission" date="2023-07" db="EMBL/GenBank/DDBJ databases">
        <title>30 novel species of actinomycetes from the DSMZ collection.</title>
        <authorList>
            <person name="Nouioui I."/>
        </authorList>
    </citation>
    <scope>NUCLEOTIDE SEQUENCE [LARGE SCALE GENOMIC DNA]</scope>
    <source>
        <strain evidence="6">DSM 45834</strain>
    </source>
</reference>
<dbReference type="PANTHER" id="PTHR11559">
    <property type="entry name" value="CARBOXYLESTERASE"/>
    <property type="match status" value="1"/>
</dbReference>
<dbReference type="SUPFAM" id="SSF53474">
    <property type="entry name" value="alpha/beta-Hydrolases"/>
    <property type="match status" value="1"/>
</dbReference>
<dbReference type="InterPro" id="IPR029058">
    <property type="entry name" value="AB_hydrolase_fold"/>
</dbReference>
<comment type="caution">
    <text evidence="5">The sequence shown here is derived from an EMBL/GenBank/DDBJ whole genome shotgun (WGS) entry which is preliminary data.</text>
</comment>
<dbReference type="Pfam" id="PF00135">
    <property type="entry name" value="COesterase"/>
    <property type="match status" value="1"/>
</dbReference>